<sequence length="136" mass="14702">MTMTHHGVQTEKPTPHRLEWTTGLISTLLVAGLFGWVGYEALTAASVPPDLTVHALSTEHLPSGWRVTFEVKNHAPSTAASVEIRGEILESGQPVEESEVTFDYVPGHSKSTGSLSFIRDPNGKSLRLRAVGMAEP</sequence>
<keyword evidence="3" id="KW-1185">Reference proteome</keyword>
<evidence type="ECO:0000256" key="1">
    <source>
        <dbReference type="SAM" id="Phobius"/>
    </source>
</evidence>
<proteinExistence type="predicted"/>
<dbReference type="InterPro" id="IPR013417">
    <property type="entry name" value="CHP02588"/>
</dbReference>
<feature type="transmembrane region" description="Helical" evidence="1">
    <location>
        <begin position="20"/>
        <end position="39"/>
    </location>
</feature>
<evidence type="ECO:0000313" key="3">
    <source>
        <dbReference type="Proteomes" id="UP001235269"/>
    </source>
</evidence>
<dbReference type="Proteomes" id="UP001235269">
    <property type="component" value="Unassembled WGS sequence"/>
</dbReference>
<dbReference type="EMBL" id="JAUSWH010000002">
    <property type="protein sequence ID" value="MDQ0454809.1"/>
    <property type="molecule type" value="Genomic_DNA"/>
</dbReference>
<gene>
    <name evidence="2" type="ORF">QO005_001136</name>
</gene>
<comment type="caution">
    <text evidence="2">The sequence shown here is derived from an EMBL/GenBank/DDBJ whole genome shotgun (WGS) entry which is preliminary data.</text>
</comment>
<keyword evidence="1" id="KW-1133">Transmembrane helix</keyword>
<keyword evidence="1" id="KW-0812">Transmembrane</keyword>
<reference evidence="2 3" key="1">
    <citation type="submission" date="2023-07" db="EMBL/GenBank/DDBJ databases">
        <title>Genomic Encyclopedia of Type Strains, Phase IV (KMG-IV): sequencing the most valuable type-strain genomes for metagenomic binning, comparative biology and taxonomic classification.</title>
        <authorList>
            <person name="Goeker M."/>
        </authorList>
    </citation>
    <scope>NUCLEOTIDE SEQUENCE [LARGE SCALE GENOMIC DNA]</scope>
    <source>
        <strain evidence="2 3">DSM 100301</strain>
    </source>
</reference>
<protein>
    <submittedName>
        <fullName evidence="2">Uncharacterized protein (TIGR02588 family)</fullName>
    </submittedName>
</protein>
<keyword evidence="1" id="KW-0472">Membrane</keyword>
<organism evidence="2 3">
    <name type="scientific">Rhizobium paknamense</name>
    <dbReference type="NCBI Taxonomy" id="1206817"/>
    <lineage>
        <taxon>Bacteria</taxon>
        <taxon>Pseudomonadati</taxon>
        <taxon>Pseudomonadota</taxon>
        <taxon>Alphaproteobacteria</taxon>
        <taxon>Hyphomicrobiales</taxon>
        <taxon>Rhizobiaceae</taxon>
        <taxon>Rhizobium/Agrobacterium group</taxon>
        <taxon>Rhizobium</taxon>
    </lineage>
</organism>
<dbReference type="RefSeq" id="WP_307157006.1">
    <property type="nucleotide sequence ID" value="NZ_JAUSWH010000002.1"/>
</dbReference>
<name>A0ABU0IC43_9HYPH</name>
<dbReference type="NCBIfam" id="TIGR02588">
    <property type="entry name" value="TIGR02588 family protein"/>
    <property type="match status" value="1"/>
</dbReference>
<evidence type="ECO:0000313" key="2">
    <source>
        <dbReference type="EMBL" id="MDQ0454809.1"/>
    </source>
</evidence>
<accession>A0ABU0IC43</accession>